<sequence>MEQQTFSEDGKNMKMDLGNLKAEFWLGNKKINELTSNGLYELRVDLTDFEGNGGFAKYSKFSVGNASTQYKLEVGGYSGNLGNSLQYNNGRKFSTKNRDNDPYDCAKKYTGAWWYITCTFVNLNGLYLQGGQSNLKGITWYAWKTSWYSMKSSVMMLRKVYPPG</sequence>
<evidence type="ECO:0000313" key="2">
    <source>
        <dbReference type="EMBL" id="CAG2228958.1"/>
    </source>
</evidence>
<dbReference type="InterPro" id="IPR002181">
    <property type="entry name" value="Fibrinogen_a/b/g_C_dom"/>
</dbReference>
<gene>
    <name evidence="2" type="ORF">MEDL_41870</name>
</gene>
<dbReference type="EMBL" id="CAJPWZ010002011">
    <property type="protein sequence ID" value="CAG2228958.1"/>
    <property type="molecule type" value="Genomic_DNA"/>
</dbReference>
<reference evidence="2" key="1">
    <citation type="submission" date="2021-03" db="EMBL/GenBank/DDBJ databases">
        <authorList>
            <person name="Bekaert M."/>
        </authorList>
    </citation>
    <scope>NUCLEOTIDE SEQUENCE</scope>
</reference>
<keyword evidence="3" id="KW-1185">Reference proteome</keyword>
<accession>A0A8S3TFA1</accession>
<dbReference type="PANTHER" id="PTHR19143">
    <property type="entry name" value="FIBRINOGEN/TENASCIN/ANGIOPOEITIN"/>
    <property type="match status" value="1"/>
</dbReference>
<dbReference type="Gene3D" id="3.90.215.10">
    <property type="entry name" value="Gamma Fibrinogen, chain A, domain 1"/>
    <property type="match status" value="1"/>
</dbReference>
<evidence type="ECO:0000313" key="3">
    <source>
        <dbReference type="Proteomes" id="UP000683360"/>
    </source>
</evidence>
<name>A0A8S3TFA1_MYTED</name>
<organism evidence="2 3">
    <name type="scientific">Mytilus edulis</name>
    <name type="common">Blue mussel</name>
    <dbReference type="NCBI Taxonomy" id="6550"/>
    <lineage>
        <taxon>Eukaryota</taxon>
        <taxon>Metazoa</taxon>
        <taxon>Spiralia</taxon>
        <taxon>Lophotrochozoa</taxon>
        <taxon>Mollusca</taxon>
        <taxon>Bivalvia</taxon>
        <taxon>Autobranchia</taxon>
        <taxon>Pteriomorphia</taxon>
        <taxon>Mytilida</taxon>
        <taxon>Mytiloidea</taxon>
        <taxon>Mytilidae</taxon>
        <taxon>Mytilinae</taxon>
        <taxon>Mytilus</taxon>
    </lineage>
</organism>
<dbReference type="SMART" id="SM00186">
    <property type="entry name" value="FBG"/>
    <property type="match status" value="1"/>
</dbReference>
<dbReference type="InterPro" id="IPR036056">
    <property type="entry name" value="Fibrinogen-like_C"/>
</dbReference>
<dbReference type="Pfam" id="PF00147">
    <property type="entry name" value="Fibrinogen_C"/>
    <property type="match status" value="1"/>
</dbReference>
<dbReference type="InterPro" id="IPR050373">
    <property type="entry name" value="Fibrinogen_C-term_domain"/>
</dbReference>
<proteinExistence type="predicted"/>
<dbReference type="GO" id="GO:0005615">
    <property type="term" value="C:extracellular space"/>
    <property type="evidence" value="ECO:0007669"/>
    <property type="project" value="TreeGrafter"/>
</dbReference>
<dbReference type="SUPFAM" id="SSF56496">
    <property type="entry name" value="Fibrinogen C-terminal domain-like"/>
    <property type="match status" value="1"/>
</dbReference>
<dbReference type="InterPro" id="IPR014716">
    <property type="entry name" value="Fibrinogen_a/b/g_C_1"/>
</dbReference>
<dbReference type="CDD" id="cd00087">
    <property type="entry name" value="FReD"/>
    <property type="match status" value="1"/>
</dbReference>
<dbReference type="PROSITE" id="PS51406">
    <property type="entry name" value="FIBRINOGEN_C_2"/>
    <property type="match status" value="1"/>
</dbReference>
<dbReference type="PANTHER" id="PTHR19143:SF458">
    <property type="entry name" value="FIBRINOGEN C-TERMINAL DOMAIN-CONTAINING PROTEIN-RELATED"/>
    <property type="match status" value="1"/>
</dbReference>
<evidence type="ECO:0000259" key="1">
    <source>
        <dbReference type="PROSITE" id="PS51406"/>
    </source>
</evidence>
<dbReference type="OrthoDB" id="6144964at2759"/>
<dbReference type="Proteomes" id="UP000683360">
    <property type="component" value="Unassembled WGS sequence"/>
</dbReference>
<comment type="caution">
    <text evidence="2">The sequence shown here is derived from an EMBL/GenBank/DDBJ whole genome shotgun (WGS) entry which is preliminary data.</text>
</comment>
<protein>
    <recommendedName>
        <fullName evidence="1">Fibrinogen C-terminal domain-containing protein</fullName>
    </recommendedName>
</protein>
<dbReference type="AlphaFoldDB" id="A0A8S3TFA1"/>
<feature type="domain" description="Fibrinogen C-terminal" evidence="1">
    <location>
        <begin position="1"/>
        <end position="161"/>
    </location>
</feature>